<name>A0ACA9K1Z4_9GLOM</name>
<dbReference type="EMBL" id="CAJVPW010000214">
    <property type="protein sequence ID" value="CAG8446811.1"/>
    <property type="molecule type" value="Genomic_DNA"/>
</dbReference>
<dbReference type="Proteomes" id="UP000789366">
    <property type="component" value="Unassembled WGS sequence"/>
</dbReference>
<accession>A0ACA9K1Z4</accession>
<gene>
    <name evidence="1" type="ORF">SPELUC_LOCUS556</name>
</gene>
<keyword evidence="2" id="KW-1185">Reference proteome</keyword>
<proteinExistence type="predicted"/>
<protein>
    <submittedName>
        <fullName evidence="1">3673_t:CDS:1</fullName>
    </submittedName>
</protein>
<evidence type="ECO:0000313" key="2">
    <source>
        <dbReference type="Proteomes" id="UP000789366"/>
    </source>
</evidence>
<reference evidence="1" key="1">
    <citation type="submission" date="2021-06" db="EMBL/GenBank/DDBJ databases">
        <authorList>
            <person name="Kallberg Y."/>
            <person name="Tangrot J."/>
            <person name="Rosling A."/>
        </authorList>
    </citation>
    <scope>NUCLEOTIDE SEQUENCE</scope>
    <source>
        <strain evidence="1">28 12/20/2015</strain>
    </source>
</reference>
<evidence type="ECO:0000313" key="1">
    <source>
        <dbReference type="EMBL" id="CAG8446811.1"/>
    </source>
</evidence>
<organism evidence="1 2">
    <name type="scientific">Cetraspora pellucida</name>
    <dbReference type="NCBI Taxonomy" id="1433469"/>
    <lineage>
        <taxon>Eukaryota</taxon>
        <taxon>Fungi</taxon>
        <taxon>Fungi incertae sedis</taxon>
        <taxon>Mucoromycota</taxon>
        <taxon>Glomeromycotina</taxon>
        <taxon>Glomeromycetes</taxon>
        <taxon>Diversisporales</taxon>
        <taxon>Gigasporaceae</taxon>
        <taxon>Cetraspora</taxon>
    </lineage>
</organism>
<comment type="caution">
    <text evidence="1">The sequence shown here is derived from an EMBL/GenBank/DDBJ whole genome shotgun (WGS) entry which is preliminary data.</text>
</comment>
<sequence length="598" mass="69588">MLKISNSFDECVIPATDEKLTKEDWALMSVVCEKVYKAGDQGARDCISSIQKRLIHRNANVQLYALTLTNTLVKECGISIHKEVCSRAFTSTLTKMLNDRVKNRILDLIQEWCSEFRSNPSLSIMEETYRQLRSQNFQFPPQKPQKEPNEIEADKRRRKEEDDIKTAMRLSLVDNTDRKSTQSDKGLPQPPSVSRVRALYDFRPTESNELGFSRGDIINVIDNVYKDWWKGELRGKTGIFPVNYVEKISDPSPVDIAKELEMEVNVFSQGKNIERLLELLESFDPQKDSVTTNEDIQNLYNETVPIRPKLTILVEKYTKKKDYLIELHTKFTKAISTYEQLMNDSFSRYTNPKPIHPGYVTPQGYVAPNSTFIGGFPNSSQQIYTAPNQVDSTNPYNQHTDQQQQPNAYQAQQYYPMGHQNGYPPNQQSQQSQYGSQAPQQYQQSQYVNPQDPTQQYQLPQYMNPQDPTQQMPQQPQYMNPQDPTQQVPQQPQYMNPQDPTQQIPQQPQYMNPQDPTQQVPQQPQYMNPQDPTQQMPQHHQYMNPQDPTQQMPQHHQYMNPQDPTQQMPQQPQYINPQNPPQQMPQHMPQQPQYNHNI</sequence>